<keyword evidence="6" id="KW-0325">Glycoprotein</keyword>
<evidence type="ECO:0000313" key="9">
    <source>
        <dbReference type="Proteomes" id="UP000695562"/>
    </source>
</evidence>
<evidence type="ECO:0000256" key="2">
    <source>
        <dbReference type="ARBA" id="ARBA00010532"/>
    </source>
</evidence>
<dbReference type="AlphaFoldDB" id="A0A8J4Q214"/>
<dbReference type="PANTHER" id="PTHR11923">
    <property type="entry name" value="SCAVENGER RECEPTOR CLASS B TYPE-1 SR-B1"/>
    <property type="match status" value="1"/>
</dbReference>
<dbReference type="OrthoDB" id="195015at2759"/>
<dbReference type="GO" id="GO:0045335">
    <property type="term" value="C:phagocytic vesicle"/>
    <property type="evidence" value="ECO:0007669"/>
    <property type="project" value="TreeGrafter"/>
</dbReference>
<evidence type="ECO:0000256" key="3">
    <source>
        <dbReference type="ARBA" id="ARBA00022692"/>
    </source>
</evidence>
<dbReference type="GO" id="GO:0005044">
    <property type="term" value="F:scavenger receptor activity"/>
    <property type="evidence" value="ECO:0007669"/>
    <property type="project" value="TreeGrafter"/>
</dbReference>
<evidence type="ECO:0000256" key="6">
    <source>
        <dbReference type="ARBA" id="ARBA00023180"/>
    </source>
</evidence>
<keyword evidence="5 7" id="KW-0472">Membrane</keyword>
<protein>
    <submittedName>
        <fullName evidence="8">Uncharacterized protein</fullName>
    </submittedName>
</protein>
<name>A0A8J4Q214_9MYCE</name>
<dbReference type="GO" id="GO:0006911">
    <property type="term" value="P:phagocytosis, engulfment"/>
    <property type="evidence" value="ECO:0007669"/>
    <property type="project" value="TreeGrafter"/>
</dbReference>
<dbReference type="Pfam" id="PF01130">
    <property type="entry name" value="CD36"/>
    <property type="match status" value="2"/>
</dbReference>
<dbReference type="GO" id="GO:0012506">
    <property type="term" value="C:vesicle membrane"/>
    <property type="evidence" value="ECO:0007669"/>
    <property type="project" value="TreeGrafter"/>
</dbReference>
<evidence type="ECO:0000313" key="8">
    <source>
        <dbReference type="EMBL" id="KAF2077359.1"/>
    </source>
</evidence>
<evidence type="ECO:0000256" key="5">
    <source>
        <dbReference type="ARBA" id="ARBA00023136"/>
    </source>
</evidence>
<evidence type="ECO:0000256" key="1">
    <source>
        <dbReference type="ARBA" id="ARBA00004370"/>
    </source>
</evidence>
<comment type="subcellular location">
    <subcellularLocation>
        <location evidence="1">Membrane</location>
    </subcellularLocation>
</comment>
<dbReference type="InterPro" id="IPR002159">
    <property type="entry name" value="CD36_fam"/>
</dbReference>
<keyword evidence="4 7" id="KW-1133">Transmembrane helix</keyword>
<feature type="transmembrane region" description="Helical" evidence="7">
    <location>
        <begin position="7"/>
        <end position="29"/>
    </location>
</feature>
<dbReference type="Proteomes" id="UP000695562">
    <property type="component" value="Unassembled WGS sequence"/>
</dbReference>
<feature type="transmembrane region" description="Helical" evidence="7">
    <location>
        <begin position="717"/>
        <end position="742"/>
    </location>
</feature>
<accession>A0A8J4Q214</accession>
<proteinExistence type="inferred from homology"/>
<sequence length="758" mass="84244">MAHAKGMIIGGIFMICIGITLFVISLALFPDVLRKATVGEILKNVLVDSFNSPRYDEWAGKNSIDNYFQQYYYAWNLTNPNQVIQGGKPKYESIGPFNYRYQWENLNVSFIEGGKKVVYSQKKTFTFDPSQSPNDPYSVEITNINPAYLGLMLQLDEAASKIKQFPLAAEVLLFIVGSGGQMKLFLEYFNSAQFNTVAYYVSNPLMFQDAFKNLNKSLQGSVPDPVSYIYEQWANATSLPAKGINWDGMLTSFNQTPSGITLDSALKIFDSSSKLSLLNEYGLNVWISSYLGDETSTSTLLDNIKLTVNQLSAVQEWWLNSLAPSLTNPYFLRLCGITNLDLLGVCQFINALPLQGRSINSLSFVGQPYTLGPIELSLVASQNFSVTPTEAQSNLFSGPTSILNINGVSEFMNASTSHDYSAWGLNAQDGDAIFGYILGGILPYSNQTIIDLYGKGGGIITTRTVDQWLWNCQDILLDFLGVEQNCGLQQNGTTLKPSTVFTGKNDTMLTNIYDKYQGQHFLTVWNGTVEVQGVTESGQFAPLADLQQNLTLFEENVLRPLNLSYAYDSSVQGIGTKRYYLANNSFPIDPLFYNSIPGFANLTSVQNLTAFVSLWDMYEVPANYSTDLIDGLSPSYENASIPLDLEPYSGNALSYNLKLQLNLLIPNNTWFSETLNYNNFPQFVFFPILKIGQTGYPSSSTINNLKNQFKELKALNLAPIIICAIFGGILTIVGVWMGIVGFRKLRQRSGYLSIQNEN</sequence>
<dbReference type="EMBL" id="AJWJ01000031">
    <property type="protein sequence ID" value="KAF2077359.1"/>
    <property type="molecule type" value="Genomic_DNA"/>
</dbReference>
<comment type="caution">
    <text evidence="8">The sequence shown here is derived from an EMBL/GenBank/DDBJ whole genome shotgun (WGS) entry which is preliminary data.</text>
</comment>
<evidence type="ECO:0000256" key="7">
    <source>
        <dbReference type="SAM" id="Phobius"/>
    </source>
</evidence>
<gene>
    <name evidence="8" type="ORF">CYY_001362</name>
</gene>
<dbReference type="PANTHER" id="PTHR11923:SF48">
    <property type="entry name" value="LYSOSOME MEMBRANE PROTEIN 2-A"/>
    <property type="match status" value="1"/>
</dbReference>
<comment type="similarity">
    <text evidence="2">Belongs to the CD36 family.</text>
</comment>
<organism evidence="8 9">
    <name type="scientific">Polysphondylium violaceum</name>
    <dbReference type="NCBI Taxonomy" id="133409"/>
    <lineage>
        <taxon>Eukaryota</taxon>
        <taxon>Amoebozoa</taxon>
        <taxon>Evosea</taxon>
        <taxon>Eumycetozoa</taxon>
        <taxon>Dictyostelia</taxon>
        <taxon>Dictyosteliales</taxon>
        <taxon>Dictyosteliaceae</taxon>
        <taxon>Polysphondylium</taxon>
    </lineage>
</organism>
<reference evidence="8" key="1">
    <citation type="submission" date="2020-01" db="EMBL/GenBank/DDBJ databases">
        <title>Development of genomics and gene disruption for Polysphondylium violaceum indicates a role for the polyketide synthase stlB in stalk morphogenesis.</title>
        <authorList>
            <person name="Narita B."/>
            <person name="Kawabe Y."/>
            <person name="Kin K."/>
            <person name="Saito T."/>
            <person name="Gibbs R."/>
            <person name="Kuspa A."/>
            <person name="Muzny D."/>
            <person name="Queller D."/>
            <person name="Richards S."/>
            <person name="Strassman J."/>
            <person name="Sucgang R."/>
            <person name="Worley K."/>
            <person name="Schaap P."/>
        </authorList>
    </citation>
    <scope>NUCLEOTIDE SEQUENCE</scope>
    <source>
        <strain evidence="8">QSvi11</strain>
    </source>
</reference>
<keyword evidence="9" id="KW-1185">Reference proteome</keyword>
<dbReference type="PRINTS" id="PR01609">
    <property type="entry name" value="CD36FAMILY"/>
</dbReference>
<evidence type="ECO:0000256" key="4">
    <source>
        <dbReference type="ARBA" id="ARBA00022989"/>
    </source>
</evidence>
<keyword evidence="3 7" id="KW-0812">Transmembrane</keyword>